<comment type="caution">
    <text evidence="9">The sequence shown here is derived from an EMBL/GenBank/DDBJ whole genome shotgun (WGS) entry which is preliminary data.</text>
</comment>
<feature type="region of interest" description="Disordered" evidence="7">
    <location>
        <begin position="167"/>
        <end position="197"/>
    </location>
</feature>
<keyword evidence="5" id="KW-0804">Transcription</keyword>
<dbReference type="STRING" id="1573173.A0A167DJ41"/>
<feature type="region of interest" description="Disordered" evidence="7">
    <location>
        <begin position="485"/>
        <end position="507"/>
    </location>
</feature>
<name>A0A167DJ41_COLIC</name>
<keyword evidence="6" id="KW-0539">Nucleus</keyword>
<dbReference type="Proteomes" id="UP000076584">
    <property type="component" value="Unassembled WGS sequence"/>
</dbReference>
<dbReference type="CDD" id="cd12148">
    <property type="entry name" value="fungal_TF_MHR"/>
    <property type="match status" value="1"/>
</dbReference>
<evidence type="ECO:0000313" key="9">
    <source>
        <dbReference type="EMBL" id="KZL83944.1"/>
    </source>
</evidence>
<dbReference type="Pfam" id="PF00172">
    <property type="entry name" value="Zn_clus"/>
    <property type="match status" value="1"/>
</dbReference>
<dbReference type="SMART" id="SM00906">
    <property type="entry name" value="Fungal_trans"/>
    <property type="match status" value="1"/>
</dbReference>
<evidence type="ECO:0000256" key="4">
    <source>
        <dbReference type="ARBA" id="ARBA00023125"/>
    </source>
</evidence>
<keyword evidence="3" id="KW-0805">Transcription regulation</keyword>
<dbReference type="Gene3D" id="4.10.240.10">
    <property type="entry name" value="Zn(2)-C6 fungal-type DNA-binding domain"/>
    <property type="match status" value="1"/>
</dbReference>
<feature type="non-terminal residue" evidence="9">
    <location>
        <position position="1"/>
    </location>
</feature>
<dbReference type="GO" id="GO:0000978">
    <property type="term" value="F:RNA polymerase II cis-regulatory region sequence-specific DNA binding"/>
    <property type="evidence" value="ECO:0007669"/>
    <property type="project" value="TreeGrafter"/>
</dbReference>
<dbReference type="Pfam" id="PF04082">
    <property type="entry name" value="Fungal_trans"/>
    <property type="match status" value="1"/>
</dbReference>
<proteinExistence type="predicted"/>
<dbReference type="InterPro" id="IPR007219">
    <property type="entry name" value="XnlR_reg_dom"/>
</dbReference>
<keyword evidence="10" id="KW-1185">Reference proteome</keyword>
<dbReference type="GO" id="GO:0005634">
    <property type="term" value="C:nucleus"/>
    <property type="evidence" value="ECO:0007669"/>
    <property type="project" value="TreeGrafter"/>
</dbReference>
<feature type="compositionally biased region" description="Polar residues" evidence="7">
    <location>
        <begin position="167"/>
        <end position="184"/>
    </location>
</feature>
<dbReference type="EMBL" id="LFIW01001005">
    <property type="protein sequence ID" value="KZL83944.1"/>
    <property type="molecule type" value="Genomic_DNA"/>
</dbReference>
<feature type="domain" description="Zn(2)-C6 fungal-type" evidence="8">
    <location>
        <begin position="67"/>
        <end position="98"/>
    </location>
</feature>
<keyword evidence="2" id="KW-0862">Zinc</keyword>
<evidence type="ECO:0000256" key="7">
    <source>
        <dbReference type="SAM" id="MobiDB-lite"/>
    </source>
</evidence>
<evidence type="ECO:0000259" key="8">
    <source>
        <dbReference type="PROSITE" id="PS50048"/>
    </source>
</evidence>
<dbReference type="InterPro" id="IPR036864">
    <property type="entry name" value="Zn2-C6_fun-type_DNA-bd_sf"/>
</dbReference>
<evidence type="ECO:0000256" key="5">
    <source>
        <dbReference type="ARBA" id="ARBA00023163"/>
    </source>
</evidence>
<dbReference type="PROSITE" id="PS50048">
    <property type="entry name" value="ZN2_CY6_FUNGAL_2"/>
    <property type="match status" value="1"/>
</dbReference>
<dbReference type="PANTHER" id="PTHR31944:SF130">
    <property type="entry name" value="ZN(II)2CYS6 TRANSCRIPTION FACTO (EUROFUNG)"/>
    <property type="match status" value="1"/>
</dbReference>
<dbReference type="AlphaFoldDB" id="A0A167DJ41"/>
<keyword evidence="1" id="KW-0479">Metal-binding</keyword>
<accession>A0A167DJ41</accession>
<evidence type="ECO:0000256" key="1">
    <source>
        <dbReference type="ARBA" id="ARBA00022723"/>
    </source>
</evidence>
<evidence type="ECO:0000313" key="10">
    <source>
        <dbReference type="Proteomes" id="UP000076584"/>
    </source>
</evidence>
<evidence type="ECO:0000256" key="2">
    <source>
        <dbReference type="ARBA" id="ARBA00022833"/>
    </source>
</evidence>
<sequence length="867" mass="98840">LRAALFSLVFDHFSPSALQYRAAFRMNLANNTMSPSVDEAGSLSPTNSRDDDENSQHPRKRQRVRLSCLECRRRKLSCDRGYPCQRCLKSGTPDRCTYETKSGVVLNASSGVPPAFAQLDSRRNGELVMPGKEADMSVIREAAKDHDRIRRLELEVSQLKTQLTRQAMSSFDGSTVAGTNSPLTQKDETSDAPADPCANNSEMQSCWHQYSDGDKSELRFFRGKEFRTRYFGPHNATMAFIELTGLCPFMKETADEWLKPVKAHDRKDRKKRKEDRDKFYLQPDPQLESLLPPKDHCDALVEVYIDQFEQMHRIIHIPTFRREYSQFWENPTESRYAALTALVLAICAVTNCIHTHESLRFTGMISNAHTTAEKWIKAVEEWQSRQSMKHRKLIHYQIACLLYLSKRVNTVKKKRFWTNSGALIQDGISVGLHREPSHMSGKISVYNQEMRRRIWATVQEFDMQASFDHGLPTLVSQLHYDVQPPRNLDDEDFDEDTTQLPPSKQGKEYTYSSYQNLARQSLPLRMELSRLLCGPPGEIDYDQVIRYTNDITHEIDSLPSWEHNNNNTHGGKRPLLAYTLLHIQLRQYIIPLHQPFLKLRKSNAKYQYSEIIYYNAARDIVLLHDKLYEQGIRCLNFLREDALTTAVNLCSVTMLQPRGSTNMIMINSQHTVKLLEKCLSMKEDRLLRCGNTEPWGYSIMCSALGLLEAHLGTKTTEQAKASSAERFVNLHYKLLANQEPPVSSQQSELSKIPGLEVPERPKVSIPGFLPASSLGIEQLLTHLSKSVTPFSFQGYPSSQNTVDGLLPQPLPWMPTSIDPQVSLHGDFSPALVADSVLSKAQSFNPDFSLEALGLNLNELWGESWDFS</sequence>
<evidence type="ECO:0000256" key="6">
    <source>
        <dbReference type="ARBA" id="ARBA00023242"/>
    </source>
</evidence>
<dbReference type="InterPro" id="IPR051430">
    <property type="entry name" value="Fungal_TF_Env_Response"/>
</dbReference>
<protein>
    <submittedName>
        <fullName evidence="9">C6 zinc finger domain-containing protein</fullName>
    </submittedName>
</protein>
<dbReference type="CDD" id="cd00067">
    <property type="entry name" value="GAL4"/>
    <property type="match status" value="1"/>
</dbReference>
<dbReference type="PANTHER" id="PTHR31944">
    <property type="entry name" value="HEME-RESPONSIVE ZINC FINGER TRANSCRIPTION FACTOR HAP1"/>
    <property type="match status" value="1"/>
</dbReference>
<feature type="region of interest" description="Disordered" evidence="7">
    <location>
        <begin position="34"/>
        <end position="61"/>
    </location>
</feature>
<dbReference type="GO" id="GO:0006351">
    <property type="term" value="P:DNA-templated transcription"/>
    <property type="evidence" value="ECO:0007669"/>
    <property type="project" value="InterPro"/>
</dbReference>
<reference evidence="9 10" key="1">
    <citation type="submission" date="2015-06" db="EMBL/GenBank/DDBJ databases">
        <title>Survival trade-offs in plant roots during colonization by closely related pathogenic and mutualistic fungi.</title>
        <authorList>
            <person name="Hacquard S."/>
            <person name="Kracher B."/>
            <person name="Hiruma K."/>
            <person name="Weinman A."/>
            <person name="Muench P."/>
            <person name="Garrido Oter R."/>
            <person name="Ver Loren van Themaat E."/>
            <person name="Dallerey J.-F."/>
            <person name="Damm U."/>
            <person name="Henrissat B."/>
            <person name="Lespinet O."/>
            <person name="Thon M."/>
            <person name="Kemen E."/>
            <person name="McHardy A.C."/>
            <person name="Schulze-Lefert P."/>
            <person name="O'Connell R.J."/>
        </authorList>
    </citation>
    <scope>NUCLEOTIDE SEQUENCE [LARGE SCALE GENOMIC DNA]</scope>
    <source>
        <strain evidence="9 10">MAFF 238704</strain>
    </source>
</reference>
<gene>
    <name evidence="9" type="ORF">CI238_06942</name>
</gene>
<dbReference type="InterPro" id="IPR001138">
    <property type="entry name" value="Zn2Cys6_DnaBD"/>
</dbReference>
<keyword evidence="4" id="KW-0238">DNA-binding</keyword>
<dbReference type="SMART" id="SM00066">
    <property type="entry name" value="GAL4"/>
    <property type="match status" value="1"/>
</dbReference>
<dbReference type="GO" id="GO:0001228">
    <property type="term" value="F:DNA-binding transcription activator activity, RNA polymerase II-specific"/>
    <property type="evidence" value="ECO:0007669"/>
    <property type="project" value="TreeGrafter"/>
</dbReference>
<dbReference type="SUPFAM" id="SSF57701">
    <property type="entry name" value="Zn2/Cys6 DNA-binding domain"/>
    <property type="match status" value="1"/>
</dbReference>
<dbReference type="GO" id="GO:0008270">
    <property type="term" value="F:zinc ion binding"/>
    <property type="evidence" value="ECO:0007669"/>
    <property type="project" value="InterPro"/>
</dbReference>
<evidence type="ECO:0000256" key="3">
    <source>
        <dbReference type="ARBA" id="ARBA00023015"/>
    </source>
</evidence>
<dbReference type="PROSITE" id="PS00463">
    <property type="entry name" value="ZN2_CY6_FUNGAL_1"/>
    <property type="match status" value="1"/>
</dbReference>
<organism evidence="9 10">
    <name type="scientific">Colletotrichum incanum</name>
    <name type="common">Soybean anthracnose fungus</name>
    <dbReference type="NCBI Taxonomy" id="1573173"/>
    <lineage>
        <taxon>Eukaryota</taxon>
        <taxon>Fungi</taxon>
        <taxon>Dikarya</taxon>
        <taxon>Ascomycota</taxon>
        <taxon>Pezizomycotina</taxon>
        <taxon>Sordariomycetes</taxon>
        <taxon>Hypocreomycetidae</taxon>
        <taxon>Glomerellales</taxon>
        <taxon>Glomerellaceae</taxon>
        <taxon>Colletotrichum</taxon>
        <taxon>Colletotrichum spaethianum species complex</taxon>
    </lineage>
</organism>